<keyword evidence="1" id="KW-1133">Transmembrane helix</keyword>
<dbReference type="EMBL" id="CP091511">
    <property type="protein sequence ID" value="UOO88953.1"/>
    <property type="molecule type" value="Genomic_DNA"/>
</dbReference>
<sequence length="108" mass="12891">MRSRSKRRITRLHTIKRRSWEDKMVINKISILPTRMKFKELFLVLCTWCLWIATIAVLATEGVAILYEPIKFGWTGMELLQLLAIIFLIQILISCIWAWFILPKEREK</sequence>
<organism evidence="2 3">
    <name type="scientific">Vitreoscilla massiliensis</name>
    <dbReference type="NCBI Taxonomy" id="1689272"/>
    <lineage>
        <taxon>Bacteria</taxon>
        <taxon>Pseudomonadati</taxon>
        <taxon>Pseudomonadota</taxon>
        <taxon>Betaproteobacteria</taxon>
        <taxon>Neisseriales</taxon>
        <taxon>Neisseriaceae</taxon>
        <taxon>Vitreoscilla</taxon>
    </lineage>
</organism>
<accession>A0ABY4E3T8</accession>
<reference evidence="2 3" key="1">
    <citation type="journal article" date="2022" name="Res Sq">
        <title>Evolution of multicellular longitudinally dividing oral cavity symbionts (Neisseriaceae).</title>
        <authorList>
            <person name="Nyongesa S."/>
            <person name="Weber P."/>
            <person name="Bernet E."/>
            <person name="Pullido F."/>
            <person name="Nieckarz M."/>
            <person name="Delaby M."/>
            <person name="Nieves C."/>
            <person name="Viehboeck T."/>
            <person name="Krause N."/>
            <person name="Rivera-Millot A."/>
            <person name="Nakamura A."/>
            <person name="Vischer N."/>
            <person name="VanNieuwenhze M."/>
            <person name="Brun Y."/>
            <person name="Cava F."/>
            <person name="Bulgheresi S."/>
            <person name="Veyrier F."/>
        </authorList>
    </citation>
    <scope>NUCLEOTIDE SEQUENCE [LARGE SCALE GENOMIC DNA]</scope>
    <source>
        <strain evidence="2 3">SN4</strain>
    </source>
</reference>
<keyword evidence="1" id="KW-0472">Membrane</keyword>
<dbReference type="RefSeq" id="WP_058357367.1">
    <property type="nucleotide sequence ID" value="NZ_CABKVG010000010.1"/>
</dbReference>
<feature type="transmembrane region" description="Helical" evidence="1">
    <location>
        <begin position="80"/>
        <end position="102"/>
    </location>
</feature>
<keyword evidence="1" id="KW-0812">Transmembrane</keyword>
<evidence type="ECO:0000256" key="1">
    <source>
        <dbReference type="SAM" id="Phobius"/>
    </source>
</evidence>
<evidence type="ECO:0008006" key="4">
    <source>
        <dbReference type="Google" id="ProtNLM"/>
    </source>
</evidence>
<name>A0ABY4E3T8_9NEIS</name>
<keyword evidence="3" id="KW-1185">Reference proteome</keyword>
<dbReference type="Proteomes" id="UP000832011">
    <property type="component" value="Chromosome"/>
</dbReference>
<protein>
    <recommendedName>
        <fullName evidence="4">DUF4212 domain-containing protein</fullName>
    </recommendedName>
</protein>
<evidence type="ECO:0000313" key="2">
    <source>
        <dbReference type="EMBL" id="UOO88953.1"/>
    </source>
</evidence>
<proteinExistence type="predicted"/>
<gene>
    <name evidence="2" type="ORF">LVJ82_16125</name>
</gene>
<evidence type="ECO:0000313" key="3">
    <source>
        <dbReference type="Proteomes" id="UP000832011"/>
    </source>
</evidence>